<dbReference type="Proteomes" id="UP000095287">
    <property type="component" value="Unplaced"/>
</dbReference>
<evidence type="ECO:0000313" key="3">
    <source>
        <dbReference type="WBParaSite" id="L893_g28558.t1"/>
    </source>
</evidence>
<dbReference type="AlphaFoldDB" id="A0A1I7ZP85"/>
<feature type="compositionally biased region" description="Polar residues" evidence="1">
    <location>
        <begin position="37"/>
        <end position="47"/>
    </location>
</feature>
<accession>A0A1I7ZP85</accession>
<dbReference type="WBParaSite" id="L893_g28558.t1">
    <property type="protein sequence ID" value="L893_g28558.t1"/>
    <property type="gene ID" value="L893_g28558"/>
</dbReference>
<feature type="region of interest" description="Disordered" evidence="1">
    <location>
        <begin position="16"/>
        <end position="59"/>
    </location>
</feature>
<proteinExistence type="predicted"/>
<protein>
    <submittedName>
        <fullName evidence="3">Non-structural maintenance of chromosomes element 4</fullName>
    </submittedName>
</protein>
<keyword evidence="2" id="KW-1185">Reference proteome</keyword>
<evidence type="ECO:0000313" key="2">
    <source>
        <dbReference type="Proteomes" id="UP000095287"/>
    </source>
</evidence>
<sequence length="237" mass="26893">MVSLHRAIDYTSKTSWMHKGSSQRSGESYGMQKTEGDYNNTEGTDSGSAYGESRAEKEDRLALRNTVADEFKKRRRMNGGAPVIVSRNNEAVNENPGSAYGESRAEKEDRLALRNTVADEFKKRRRMNGGAPVIVSRNNEAINENPDDFPRIQKASNKKISNLTLTKRETVRRMIFDALKTNLFPVVTDEDRISELSSNMELEIFDMAKITTVYNHKSSIKVMEIKNMTKTNKMVEI</sequence>
<reference evidence="3" key="1">
    <citation type="submission" date="2016-11" db="UniProtKB">
        <authorList>
            <consortium name="WormBaseParasite"/>
        </authorList>
    </citation>
    <scope>IDENTIFICATION</scope>
</reference>
<evidence type="ECO:0000256" key="1">
    <source>
        <dbReference type="SAM" id="MobiDB-lite"/>
    </source>
</evidence>
<name>A0A1I7ZP85_9BILA</name>
<organism evidence="2 3">
    <name type="scientific">Steinernema glaseri</name>
    <dbReference type="NCBI Taxonomy" id="37863"/>
    <lineage>
        <taxon>Eukaryota</taxon>
        <taxon>Metazoa</taxon>
        <taxon>Ecdysozoa</taxon>
        <taxon>Nematoda</taxon>
        <taxon>Chromadorea</taxon>
        <taxon>Rhabditida</taxon>
        <taxon>Tylenchina</taxon>
        <taxon>Panagrolaimomorpha</taxon>
        <taxon>Strongyloidoidea</taxon>
        <taxon>Steinernematidae</taxon>
        <taxon>Steinernema</taxon>
    </lineage>
</organism>
<feature type="compositionally biased region" description="Polar residues" evidence="1">
    <location>
        <begin position="16"/>
        <end position="26"/>
    </location>
</feature>